<protein>
    <submittedName>
        <fullName evidence="2">Uncharacterized protein</fullName>
    </submittedName>
</protein>
<sequence>MQNGACAGHATKNHYFPRKNGRENSVRGAMRSGSRTSEPPGDSPLDNGPALLHELVPPGPELLTITVRVLRAERGSMLFGHAKLTHAVLVSDIAREVLLPSPYGKSRGGRRRG</sequence>
<evidence type="ECO:0000313" key="3">
    <source>
        <dbReference type="Proteomes" id="UP001059597"/>
    </source>
</evidence>
<organism evidence="2 3">
    <name type="scientific">Streptomyces nigrescens</name>
    <dbReference type="NCBI Taxonomy" id="1920"/>
    <lineage>
        <taxon>Bacteria</taxon>
        <taxon>Bacillati</taxon>
        <taxon>Actinomycetota</taxon>
        <taxon>Actinomycetes</taxon>
        <taxon>Kitasatosporales</taxon>
        <taxon>Streptomycetaceae</taxon>
        <taxon>Streptomyces</taxon>
    </lineage>
</organism>
<proteinExistence type="predicted"/>
<accession>A0ABN6QUG4</accession>
<evidence type="ECO:0000313" key="2">
    <source>
        <dbReference type="EMBL" id="BDM68628.1"/>
    </source>
</evidence>
<dbReference type="Proteomes" id="UP001059597">
    <property type="component" value="Chromosome"/>
</dbReference>
<name>A0ABN6QUG4_STRNI</name>
<feature type="region of interest" description="Disordered" evidence="1">
    <location>
        <begin position="1"/>
        <end position="51"/>
    </location>
</feature>
<keyword evidence="3" id="KW-1185">Reference proteome</keyword>
<gene>
    <name evidence="2" type="ORF">HEK616_21150</name>
</gene>
<dbReference type="EMBL" id="AP026073">
    <property type="protein sequence ID" value="BDM68628.1"/>
    <property type="molecule type" value="Genomic_DNA"/>
</dbReference>
<evidence type="ECO:0000256" key="1">
    <source>
        <dbReference type="SAM" id="MobiDB-lite"/>
    </source>
</evidence>
<reference evidence="2" key="1">
    <citation type="submission" date="2022-06" db="EMBL/GenBank/DDBJ databases">
        <title>Complete genome sequence of Streptomyces nigrescens HEK616.</title>
        <authorList>
            <person name="Asamizu S."/>
            <person name="Onaka H."/>
        </authorList>
    </citation>
    <scope>NUCLEOTIDE SEQUENCE</scope>
    <source>
        <strain evidence="2">HEK616</strain>
    </source>
</reference>